<evidence type="ECO:0000256" key="3">
    <source>
        <dbReference type="ARBA" id="ARBA00022448"/>
    </source>
</evidence>
<keyword evidence="7 8" id="KW-0472">Membrane</keyword>
<dbReference type="InterPro" id="IPR011606">
    <property type="entry name" value="Brnchd-chn_aa_trnsp_permease"/>
</dbReference>
<dbReference type="Pfam" id="PF03591">
    <property type="entry name" value="AzlC"/>
    <property type="match status" value="1"/>
</dbReference>
<comment type="subcellular location">
    <subcellularLocation>
        <location evidence="1">Cell membrane</location>
        <topology evidence="1">Multi-pass membrane protein</topology>
    </subcellularLocation>
</comment>
<evidence type="ECO:0000256" key="5">
    <source>
        <dbReference type="ARBA" id="ARBA00022692"/>
    </source>
</evidence>
<evidence type="ECO:0000256" key="8">
    <source>
        <dbReference type="SAM" id="Phobius"/>
    </source>
</evidence>
<keyword evidence="10" id="KW-1185">Reference proteome</keyword>
<dbReference type="PANTHER" id="PTHR34979:SF1">
    <property type="entry name" value="INNER MEMBRANE PROTEIN YGAZ"/>
    <property type="match status" value="1"/>
</dbReference>
<evidence type="ECO:0000313" key="9">
    <source>
        <dbReference type="EMBL" id="GAP15584.1"/>
    </source>
</evidence>
<sequence length="239" mass="24800">METEERINPSNRPFSTGIRDCLPVVLGYLAIGLAFGVVGRTAGLSVLEVFLLSTFLYAGSAQFIFASMAAAASPLVVIVLTIFLVNIRHSLYSAALAPHLGRQSLWKNILIGAETTDETFALTTSLLAKGRTADPAWLFGINLTAQFSWVAATTLGALLGQTVSNVGSLGLDYALTAMFAALMVLQIANHPRLRTAVVVAALAALVAVGGSLLIPAGWAMLIAALMAASAGLALEGKSA</sequence>
<evidence type="ECO:0000313" key="10">
    <source>
        <dbReference type="Proteomes" id="UP000055060"/>
    </source>
</evidence>
<keyword evidence="6 8" id="KW-1133">Transmembrane helix</keyword>
<dbReference type="OrthoDB" id="3177005at2"/>
<name>A0A0S7BKF5_9CHLR</name>
<protein>
    <submittedName>
        <fullName evidence="9">Predicted branched-chain amino acid permease</fullName>
    </submittedName>
</protein>
<dbReference type="AlphaFoldDB" id="A0A0S7BKF5"/>
<evidence type="ECO:0000256" key="2">
    <source>
        <dbReference type="ARBA" id="ARBA00010735"/>
    </source>
</evidence>
<keyword evidence="3" id="KW-0813">Transport</keyword>
<dbReference type="PANTHER" id="PTHR34979">
    <property type="entry name" value="INNER MEMBRANE PROTEIN YGAZ"/>
    <property type="match status" value="1"/>
</dbReference>
<gene>
    <name evidence="9" type="ORF">LARV_03375</name>
</gene>
<feature type="transmembrane region" description="Helical" evidence="8">
    <location>
        <begin position="136"/>
        <end position="159"/>
    </location>
</feature>
<feature type="transmembrane region" description="Helical" evidence="8">
    <location>
        <begin position="21"/>
        <end position="43"/>
    </location>
</feature>
<accession>A0A0S7BKF5</accession>
<evidence type="ECO:0000256" key="6">
    <source>
        <dbReference type="ARBA" id="ARBA00022989"/>
    </source>
</evidence>
<dbReference type="STRING" id="360412.LARV_03375"/>
<evidence type="ECO:0000256" key="4">
    <source>
        <dbReference type="ARBA" id="ARBA00022475"/>
    </source>
</evidence>
<feature type="transmembrane region" description="Helical" evidence="8">
    <location>
        <begin position="195"/>
        <end position="212"/>
    </location>
</feature>
<feature type="transmembrane region" description="Helical" evidence="8">
    <location>
        <begin position="63"/>
        <end position="85"/>
    </location>
</feature>
<organism evidence="9">
    <name type="scientific">Longilinea arvoryzae</name>
    <dbReference type="NCBI Taxonomy" id="360412"/>
    <lineage>
        <taxon>Bacteria</taxon>
        <taxon>Bacillati</taxon>
        <taxon>Chloroflexota</taxon>
        <taxon>Anaerolineae</taxon>
        <taxon>Anaerolineales</taxon>
        <taxon>Anaerolineaceae</taxon>
        <taxon>Longilinea</taxon>
    </lineage>
</organism>
<keyword evidence="5 8" id="KW-0812">Transmembrane</keyword>
<feature type="transmembrane region" description="Helical" evidence="8">
    <location>
        <begin position="171"/>
        <end position="188"/>
    </location>
</feature>
<dbReference type="EMBL" id="DF967972">
    <property type="protein sequence ID" value="GAP15584.1"/>
    <property type="molecule type" value="Genomic_DNA"/>
</dbReference>
<evidence type="ECO:0000256" key="1">
    <source>
        <dbReference type="ARBA" id="ARBA00004651"/>
    </source>
</evidence>
<comment type="similarity">
    <text evidence="2">Belongs to the AzlC family.</text>
</comment>
<dbReference type="RefSeq" id="WP_075074755.1">
    <property type="nucleotide sequence ID" value="NZ_DF967972.1"/>
</dbReference>
<dbReference type="GO" id="GO:1903785">
    <property type="term" value="P:L-valine transmembrane transport"/>
    <property type="evidence" value="ECO:0007669"/>
    <property type="project" value="TreeGrafter"/>
</dbReference>
<dbReference type="GO" id="GO:0005886">
    <property type="term" value="C:plasma membrane"/>
    <property type="evidence" value="ECO:0007669"/>
    <property type="project" value="UniProtKB-SubCell"/>
</dbReference>
<dbReference type="Proteomes" id="UP000055060">
    <property type="component" value="Unassembled WGS sequence"/>
</dbReference>
<evidence type="ECO:0000256" key="7">
    <source>
        <dbReference type="ARBA" id="ARBA00023136"/>
    </source>
</evidence>
<proteinExistence type="inferred from homology"/>
<keyword evidence="4" id="KW-1003">Cell membrane</keyword>
<reference evidence="9" key="1">
    <citation type="submission" date="2015-07" db="EMBL/GenBank/DDBJ databases">
        <title>Draft Genome Sequences of Anaerolinea thermolimosa IMO-1, Bellilinea caldifistulae GOMI-1, Leptolinea tardivitalis YMTK-2, Levilinea saccharolytica KIBI-1,Longilinea arvoryzae KOME-1, Previously Described as Members of the Anaerolineaceae (Chloroflexi).</title>
        <authorList>
            <person name="Sekiguchi Y."/>
            <person name="Ohashi A."/>
            <person name="Matsuura N."/>
            <person name="Tourlousse M.D."/>
        </authorList>
    </citation>
    <scope>NUCLEOTIDE SEQUENCE [LARGE SCALE GENOMIC DNA]</scope>
    <source>
        <strain evidence="9">KOME-1</strain>
    </source>
</reference>